<name>A0A2V1H2W5_9GAMM</name>
<dbReference type="Pfam" id="PF09335">
    <property type="entry name" value="VTT_dom"/>
    <property type="match status" value="1"/>
</dbReference>
<dbReference type="PANTHER" id="PTHR12677">
    <property type="entry name" value="GOLGI APPARATUS MEMBRANE PROTEIN TVP38-RELATED"/>
    <property type="match status" value="1"/>
</dbReference>
<accession>A0A2V1H2W5</accession>
<evidence type="ECO:0000256" key="3">
    <source>
        <dbReference type="ARBA" id="ARBA00022692"/>
    </source>
</evidence>
<reference evidence="8 9" key="1">
    <citation type="submission" date="2018-04" db="EMBL/GenBank/DDBJ databases">
        <title>Thalassorhabdus spongiae gen. nov., sp. nov., isolated from a marine sponge in South-West Iceland.</title>
        <authorList>
            <person name="Knobloch S."/>
            <person name="Daussin A."/>
            <person name="Johannsson R."/>
            <person name="Marteinsson V.T."/>
        </authorList>
    </citation>
    <scope>NUCLEOTIDE SEQUENCE [LARGE SCALE GENOMIC DNA]</scope>
    <source>
        <strain evidence="8 9">Hp12</strain>
    </source>
</reference>
<keyword evidence="9" id="KW-1185">Reference proteome</keyword>
<evidence type="ECO:0000256" key="5">
    <source>
        <dbReference type="ARBA" id="ARBA00023136"/>
    </source>
</evidence>
<keyword evidence="2 6" id="KW-1003">Cell membrane</keyword>
<feature type="transmembrane region" description="Helical" evidence="6">
    <location>
        <begin position="156"/>
        <end position="174"/>
    </location>
</feature>
<evidence type="ECO:0000256" key="1">
    <source>
        <dbReference type="ARBA" id="ARBA00004651"/>
    </source>
</evidence>
<keyword evidence="3 6" id="KW-0812">Transmembrane</keyword>
<feature type="transmembrane region" description="Helical" evidence="6">
    <location>
        <begin position="186"/>
        <end position="204"/>
    </location>
</feature>
<evidence type="ECO:0000256" key="4">
    <source>
        <dbReference type="ARBA" id="ARBA00022989"/>
    </source>
</evidence>
<proteinExistence type="inferred from homology"/>
<feature type="domain" description="VTT" evidence="7">
    <location>
        <begin position="61"/>
        <end position="175"/>
    </location>
</feature>
<dbReference type="OrthoDB" id="7348996at2"/>
<organism evidence="8 9">
    <name type="scientific">Pelagibaculum spongiae</name>
    <dbReference type="NCBI Taxonomy" id="2080658"/>
    <lineage>
        <taxon>Bacteria</taxon>
        <taxon>Pseudomonadati</taxon>
        <taxon>Pseudomonadota</taxon>
        <taxon>Gammaproteobacteria</taxon>
        <taxon>Oceanospirillales</taxon>
        <taxon>Pelagibaculum</taxon>
    </lineage>
</organism>
<dbReference type="RefSeq" id="WP_116686972.1">
    <property type="nucleotide sequence ID" value="NZ_CAWNYD010000003.1"/>
</dbReference>
<evidence type="ECO:0000256" key="2">
    <source>
        <dbReference type="ARBA" id="ARBA00022475"/>
    </source>
</evidence>
<dbReference type="PANTHER" id="PTHR12677:SF59">
    <property type="entry name" value="GOLGI APPARATUS MEMBRANE PROTEIN TVP38-RELATED"/>
    <property type="match status" value="1"/>
</dbReference>
<protein>
    <recommendedName>
        <fullName evidence="6">TVP38/TMEM64 family membrane protein</fullName>
    </recommendedName>
</protein>
<dbReference type="InterPro" id="IPR015414">
    <property type="entry name" value="TMEM64"/>
</dbReference>
<keyword evidence="5 6" id="KW-0472">Membrane</keyword>
<comment type="subcellular location">
    <subcellularLocation>
        <location evidence="1 6">Cell membrane</location>
        <topology evidence="1 6">Multi-pass membrane protein</topology>
    </subcellularLocation>
</comment>
<comment type="caution">
    <text evidence="8">The sequence shown here is derived from an EMBL/GenBank/DDBJ whole genome shotgun (WGS) entry which is preliminary data.</text>
</comment>
<dbReference type="Proteomes" id="UP000244906">
    <property type="component" value="Unassembled WGS sequence"/>
</dbReference>
<evidence type="ECO:0000259" key="7">
    <source>
        <dbReference type="Pfam" id="PF09335"/>
    </source>
</evidence>
<dbReference type="GO" id="GO:0005886">
    <property type="term" value="C:plasma membrane"/>
    <property type="evidence" value="ECO:0007669"/>
    <property type="project" value="UniProtKB-SubCell"/>
</dbReference>
<keyword evidence="4 6" id="KW-1133">Transmembrane helix</keyword>
<gene>
    <name evidence="8" type="ORF">DC094_10045</name>
</gene>
<feature type="transmembrane region" description="Helical" evidence="6">
    <location>
        <begin position="71"/>
        <end position="97"/>
    </location>
</feature>
<evidence type="ECO:0000313" key="9">
    <source>
        <dbReference type="Proteomes" id="UP000244906"/>
    </source>
</evidence>
<dbReference type="InterPro" id="IPR032816">
    <property type="entry name" value="VTT_dom"/>
</dbReference>
<evidence type="ECO:0000313" key="8">
    <source>
        <dbReference type="EMBL" id="PVZ69637.1"/>
    </source>
</evidence>
<sequence length="215" mass="23069">MLSGFAGLALLGVVLWLVPIQSLIQQWIDPAALAQKIQTAGITGMLLFMVASSLTVAIGMPRQIIAITSGFAFGFAGGLLSAIVSISIGALLTFAMARTLARPWVLKRYPQATTTMDTLIKQQAFLKILTLRFLPVGTNMLTNLAAGTSNISAMTFFWASVVGFLPQAAIFVLTGNGIQLNSQSQLWLAGILFIISIILGRIIYKKHKQSTEAIQ</sequence>
<dbReference type="EMBL" id="QDDL01000003">
    <property type="protein sequence ID" value="PVZ69637.1"/>
    <property type="molecule type" value="Genomic_DNA"/>
</dbReference>
<evidence type="ECO:0000256" key="6">
    <source>
        <dbReference type="RuleBase" id="RU366058"/>
    </source>
</evidence>
<dbReference type="AlphaFoldDB" id="A0A2V1H2W5"/>
<comment type="similarity">
    <text evidence="6">Belongs to the TVP38/TMEM64 family.</text>
</comment>
<feature type="transmembrane region" description="Helical" evidence="6">
    <location>
        <begin position="38"/>
        <end position="59"/>
    </location>
</feature>
<comment type="caution">
    <text evidence="6">Lacks conserved residue(s) required for the propagation of feature annotation.</text>
</comment>